<feature type="transmembrane region" description="Helical" evidence="9">
    <location>
        <begin position="331"/>
        <end position="350"/>
    </location>
</feature>
<dbReference type="InterPro" id="IPR026082">
    <property type="entry name" value="ABCA"/>
</dbReference>
<comment type="similarity">
    <text evidence="2">Belongs to the ABC transporter superfamily. ABCA family. CPR flippase (TC 3.A.1.211) subfamily.</text>
</comment>
<sequence>MLDWCMRNRSLQQFFALYRKNALVAWRNLYATLLRLIIAPFLFLILALLIDKALQANSSTTQQYQNVPNPSPQVIGPIPSCHSDLYIGSKDCTEILYAPDNALTQAVMNYVVSNNSIAINATAYPSQDAIQSFLLANSNNVIAAIIFIFSSNSTQNAHTLQGFLLQTNTTTKFFKGTYQDPNFFVQLPLQSAVQKSIARYQMMQIGIVVSEKELGLRQALRTMGMTEIAYWVSWAAWDLTLAAISGNLITFFGLILQLDLFLHNSYGLLFFLFFLFQLAMSSLALFVCSFIKKTQIAVYIGFGIFLIGWIMQTVVIFGVPYTPTFYTDYNYAITSVFSLFPWCTLAKGVADLGSATVSSTSPGIQWSQRKSYCLNIPNSNDQFAYNPNQEYISFTCVMPLDTIYNIYIALWIGYFVLAIYFDNILPNEFNVRRPIWYPLLPNYWFPGLESKPSLSSLDSTAGPHAVDGSIDVDVAEEESKVRALLNHRTGHPNQLSQQAEDGHANAVEIYGLKKVFPHMPCASCGCCFMCASTSDARSFWAIKGSWLTMAENQLFCLLGPNGAGKSTTINCLTGVLPPSYGEALVYGESIRSTASMDRIRSMMGVCPQFDVLWGELSGIEHLQIYGSVKGIYWRDVTQEAEDLLERVKLTYAGKQRTSAYSGGMKRRLSVAIALLGNPKIVYLDEPTTGMDPISRRYVWDIIQEAKVGRAIVLTTHSMEEADILGDRIAIMAKGWLRCLGTSFRLKQRFGSGYQVAVSVVPPLSNNDDQALILQRSAAIKAYFFQYMGLHPSEEGRVYLGYLVPKEQESNLMPFLKQLEADSARLGVTDLQISLTSLEEVFLNIAKNAEIEDARNTGNVVPVDVPLPDGTVLKVPRGEESVLNPVDGLRYKIRWGTDETGNLCVLECRQMTLQEVATWQISSGHVDSTVPSQGIPTAEPVGPAPGYPGSVDVTLPNGSVMLLPMNEKFALNPVSNQPYEILWGRNSAGTPVVLSCTPCPAIPSSVGVGSGPAVAPANYFQIQQQVRGVAEGTRPSLEACPSSYRASVPSVHT</sequence>
<evidence type="ECO:0000259" key="10">
    <source>
        <dbReference type="PROSITE" id="PS50893"/>
    </source>
</evidence>
<feature type="transmembrane region" description="Helical" evidence="9">
    <location>
        <begin position="228"/>
        <end position="256"/>
    </location>
</feature>
<keyword evidence="12" id="KW-1185">Reference proteome</keyword>
<dbReference type="PANTHER" id="PTHR19229:SF205">
    <property type="entry name" value="ABC TRANSPORTER A FAMILY MEMBER 1-RELATED"/>
    <property type="match status" value="1"/>
</dbReference>
<evidence type="ECO:0000256" key="9">
    <source>
        <dbReference type="SAM" id="Phobius"/>
    </source>
</evidence>
<dbReference type="PROSITE" id="PS00211">
    <property type="entry name" value="ABC_TRANSPORTER_1"/>
    <property type="match status" value="1"/>
</dbReference>
<dbReference type="Pfam" id="PF12698">
    <property type="entry name" value="ABC2_membrane_3"/>
    <property type="match status" value="1"/>
</dbReference>
<keyword evidence="5" id="KW-0547">Nucleotide-binding</keyword>
<evidence type="ECO:0000256" key="4">
    <source>
        <dbReference type="ARBA" id="ARBA00022692"/>
    </source>
</evidence>
<dbReference type="InterPro" id="IPR056788">
    <property type="entry name" value="ABCA2/9/11_C"/>
</dbReference>
<evidence type="ECO:0000256" key="7">
    <source>
        <dbReference type="ARBA" id="ARBA00022989"/>
    </source>
</evidence>
<dbReference type="SMART" id="SM00382">
    <property type="entry name" value="AAA"/>
    <property type="match status" value="1"/>
</dbReference>
<keyword evidence="3" id="KW-0813">Transport</keyword>
<dbReference type="InterPro" id="IPR003439">
    <property type="entry name" value="ABC_transporter-like_ATP-bd"/>
</dbReference>
<keyword evidence="6" id="KW-0067">ATP-binding</keyword>
<feature type="transmembrane region" description="Helical" evidence="9">
    <location>
        <begin position="29"/>
        <end position="50"/>
    </location>
</feature>
<dbReference type="AlphaFoldDB" id="A0A250WPM1"/>
<comment type="subcellular location">
    <subcellularLocation>
        <location evidence="1">Membrane</location>
        <topology evidence="1">Multi-pass membrane protein</topology>
    </subcellularLocation>
</comment>
<evidence type="ECO:0000256" key="8">
    <source>
        <dbReference type="ARBA" id="ARBA00023136"/>
    </source>
</evidence>
<dbReference type="Gene3D" id="3.40.50.300">
    <property type="entry name" value="P-loop containing nucleotide triphosphate hydrolases"/>
    <property type="match status" value="1"/>
</dbReference>
<evidence type="ECO:0000256" key="1">
    <source>
        <dbReference type="ARBA" id="ARBA00004141"/>
    </source>
</evidence>
<dbReference type="Pfam" id="PF00005">
    <property type="entry name" value="ABC_tran"/>
    <property type="match status" value="1"/>
</dbReference>
<dbReference type="Pfam" id="PF25158">
    <property type="entry name" value="ABCA11_C"/>
    <property type="match status" value="1"/>
</dbReference>
<dbReference type="InterPro" id="IPR027417">
    <property type="entry name" value="P-loop_NTPase"/>
</dbReference>
<dbReference type="InterPro" id="IPR013525">
    <property type="entry name" value="ABC2_TM"/>
</dbReference>
<dbReference type="Proteomes" id="UP000232323">
    <property type="component" value="Unassembled WGS sequence"/>
</dbReference>
<evidence type="ECO:0000256" key="2">
    <source>
        <dbReference type="ARBA" id="ARBA00008526"/>
    </source>
</evidence>
<feature type="domain" description="ABC transporter" evidence="10">
    <location>
        <begin position="507"/>
        <end position="758"/>
    </location>
</feature>
<dbReference type="GO" id="GO:0005319">
    <property type="term" value="F:lipid transporter activity"/>
    <property type="evidence" value="ECO:0007669"/>
    <property type="project" value="TreeGrafter"/>
</dbReference>
<keyword evidence="7 9" id="KW-1133">Transmembrane helix</keyword>
<organism evidence="11 12">
    <name type="scientific">Chlamydomonas eustigma</name>
    <dbReference type="NCBI Taxonomy" id="1157962"/>
    <lineage>
        <taxon>Eukaryota</taxon>
        <taxon>Viridiplantae</taxon>
        <taxon>Chlorophyta</taxon>
        <taxon>core chlorophytes</taxon>
        <taxon>Chlorophyceae</taxon>
        <taxon>CS clade</taxon>
        <taxon>Chlamydomonadales</taxon>
        <taxon>Chlamydomonadaceae</taxon>
        <taxon>Chlamydomonas</taxon>
    </lineage>
</organism>
<evidence type="ECO:0000256" key="5">
    <source>
        <dbReference type="ARBA" id="ARBA00022741"/>
    </source>
</evidence>
<dbReference type="GO" id="GO:0016887">
    <property type="term" value="F:ATP hydrolysis activity"/>
    <property type="evidence" value="ECO:0007669"/>
    <property type="project" value="InterPro"/>
</dbReference>
<dbReference type="EMBL" id="BEGY01000001">
    <property type="protein sequence ID" value="GAX72794.1"/>
    <property type="molecule type" value="Genomic_DNA"/>
</dbReference>
<feature type="transmembrane region" description="Helical" evidence="9">
    <location>
        <begin position="402"/>
        <end position="421"/>
    </location>
</feature>
<dbReference type="PROSITE" id="PS50893">
    <property type="entry name" value="ABC_TRANSPORTER_2"/>
    <property type="match status" value="1"/>
</dbReference>
<protein>
    <recommendedName>
        <fullName evidence="10">ABC transporter domain-containing protein</fullName>
    </recommendedName>
</protein>
<dbReference type="GO" id="GO:0005524">
    <property type="term" value="F:ATP binding"/>
    <property type="evidence" value="ECO:0007669"/>
    <property type="project" value="UniProtKB-KW"/>
</dbReference>
<evidence type="ECO:0000313" key="11">
    <source>
        <dbReference type="EMBL" id="GAX72794.1"/>
    </source>
</evidence>
<proteinExistence type="inferred from homology"/>
<dbReference type="CDD" id="cd03263">
    <property type="entry name" value="ABC_subfamily_A"/>
    <property type="match status" value="1"/>
</dbReference>
<dbReference type="SUPFAM" id="SSF52540">
    <property type="entry name" value="P-loop containing nucleoside triphosphate hydrolases"/>
    <property type="match status" value="1"/>
</dbReference>
<keyword evidence="8 9" id="KW-0472">Membrane</keyword>
<dbReference type="GO" id="GO:0140359">
    <property type="term" value="F:ABC-type transporter activity"/>
    <property type="evidence" value="ECO:0007669"/>
    <property type="project" value="InterPro"/>
</dbReference>
<accession>A0A250WPM1</accession>
<evidence type="ECO:0000256" key="3">
    <source>
        <dbReference type="ARBA" id="ARBA00022448"/>
    </source>
</evidence>
<dbReference type="STRING" id="1157962.A0A250WPM1"/>
<dbReference type="GO" id="GO:0016020">
    <property type="term" value="C:membrane"/>
    <property type="evidence" value="ECO:0007669"/>
    <property type="project" value="UniProtKB-SubCell"/>
</dbReference>
<dbReference type="OrthoDB" id="10255969at2759"/>
<name>A0A250WPM1_9CHLO</name>
<dbReference type="InterPro" id="IPR003593">
    <property type="entry name" value="AAA+_ATPase"/>
</dbReference>
<comment type="caution">
    <text evidence="11">The sequence shown here is derived from an EMBL/GenBank/DDBJ whole genome shotgun (WGS) entry which is preliminary data.</text>
</comment>
<gene>
    <name evidence="11" type="ORF">CEUSTIGMA_g249.t1</name>
</gene>
<dbReference type="InterPro" id="IPR017871">
    <property type="entry name" value="ABC_transporter-like_CS"/>
</dbReference>
<feature type="transmembrane region" description="Helical" evidence="9">
    <location>
        <begin position="268"/>
        <end position="291"/>
    </location>
</feature>
<dbReference type="PANTHER" id="PTHR19229">
    <property type="entry name" value="ATP-BINDING CASSETTE TRANSPORTER SUBFAMILY A ABCA"/>
    <property type="match status" value="1"/>
</dbReference>
<keyword evidence="4 9" id="KW-0812">Transmembrane</keyword>
<reference evidence="11 12" key="1">
    <citation type="submission" date="2017-08" db="EMBL/GenBank/DDBJ databases">
        <title>Acidophilic green algal genome provides insights into adaptation to an acidic environment.</title>
        <authorList>
            <person name="Hirooka S."/>
            <person name="Hirose Y."/>
            <person name="Kanesaki Y."/>
            <person name="Higuchi S."/>
            <person name="Fujiwara T."/>
            <person name="Onuma R."/>
            <person name="Era A."/>
            <person name="Ohbayashi R."/>
            <person name="Uzuka A."/>
            <person name="Nozaki H."/>
            <person name="Yoshikawa H."/>
            <person name="Miyagishima S.Y."/>
        </authorList>
    </citation>
    <scope>NUCLEOTIDE SEQUENCE [LARGE SCALE GENOMIC DNA]</scope>
    <source>
        <strain evidence="11 12">NIES-2499</strain>
    </source>
</reference>
<evidence type="ECO:0000256" key="6">
    <source>
        <dbReference type="ARBA" id="ARBA00022840"/>
    </source>
</evidence>
<dbReference type="FunFam" id="3.40.50.300:FF:000665">
    <property type="entry name" value="ABC transporter A family member 2"/>
    <property type="match status" value="1"/>
</dbReference>
<evidence type="ECO:0000313" key="12">
    <source>
        <dbReference type="Proteomes" id="UP000232323"/>
    </source>
</evidence>
<feature type="transmembrane region" description="Helical" evidence="9">
    <location>
        <begin position="298"/>
        <end position="319"/>
    </location>
</feature>